<protein>
    <recommendedName>
        <fullName evidence="2">Transposase</fullName>
    </recommendedName>
</protein>
<proteinExistence type="predicted"/>
<dbReference type="HOGENOM" id="CLU_3403714_0_0_0"/>
<evidence type="ECO:0008006" key="2">
    <source>
        <dbReference type="Google" id="ProtNLM"/>
    </source>
</evidence>
<sequence length="30" mass="3676">MNINERERCRSEFFKEFAGDMLKKHITVFV</sequence>
<evidence type="ECO:0000313" key="1">
    <source>
        <dbReference type="EMBL" id="EDK88770.1"/>
    </source>
</evidence>
<dbReference type="EMBL" id="CM000440">
    <property type="protein sequence ID" value="EDK88770.1"/>
    <property type="molecule type" value="Genomic_DNA"/>
</dbReference>
<name>A5TV45_FUSNP</name>
<gene>
    <name evidence="1" type="ORF">FNP_0974</name>
</gene>
<dbReference type="AlphaFoldDB" id="A5TV45"/>
<dbReference type="Proteomes" id="UP000001921">
    <property type="component" value="Chromosome"/>
</dbReference>
<reference evidence="1" key="1">
    <citation type="submission" date="2006-07" db="EMBL/GenBank/DDBJ databases">
        <authorList>
            <person name="Qin X."/>
            <person name="Weinstock G.M."/>
        </authorList>
    </citation>
    <scope>NUCLEOTIDE SEQUENCE [LARGE SCALE GENOMIC DNA]</scope>
    <source>
        <strain evidence="1">ATCC 10953</strain>
    </source>
</reference>
<reference evidence="1" key="2">
    <citation type="submission" date="2007-05" db="EMBL/GenBank/DDBJ databases">
        <title>Genome sequence of Fusobacterium nucleatum subspecies polymorphum - a genetically tractable Fusobacterium.</title>
        <authorList>
            <person name="Karpathy S.E."/>
            <person name="Xiang Q."/>
            <person name="Gioia J."/>
            <person name="Jiang H."/>
            <person name="Liu Y."/>
            <person name="Petrosino J.F."/>
            <person name="Yerrapragada S."/>
            <person name="Fox G.E."/>
            <person name="Kinder Haake S."/>
            <person name="Weinstock G.M."/>
            <person name="Highlander S.K."/>
        </authorList>
    </citation>
    <scope>NUCLEOTIDE SEQUENCE [LARGE SCALE GENOMIC DNA]</scope>
    <source>
        <strain evidence="1">ATCC 10953</strain>
    </source>
</reference>
<accession>A5TV45</accession>
<organism evidence="1">
    <name type="scientific">Fusobacterium polymorphum ATCC 10953</name>
    <dbReference type="NCBI Taxonomy" id="393480"/>
    <lineage>
        <taxon>Bacteria</taxon>
        <taxon>Fusobacteriati</taxon>
        <taxon>Fusobacteriota</taxon>
        <taxon>Fusobacteriia</taxon>
        <taxon>Fusobacteriales</taxon>
        <taxon>Fusobacteriaceae</taxon>
        <taxon>Fusobacterium</taxon>
    </lineage>
</organism>